<dbReference type="InterPro" id="IPR003719">
    <property type="entry name" value="Phenazine_PhzF-like"/>
</dbReference>
<proteinExistence type="predicted"/>
<gene>
    <name evidence="2" type="ORF">AArcSt2_00920</name>
</gene>
<evidence type="ECO:0000313" key="3">
    <source>
        <dbReference type="Proteomes" id="UP001203207"/>
    </source>
</evidence>
<reference evidence="2" key="2">
    <citation type="submission" date="2022-02" db="EMBL/GenBank/DDBJ databases">
        <authorList>
            <person name="Elcheninov A.G."/>
            <person name="Sorokin D.Y."/>
            <person name="Kublanov I.V."/>
        </authorList>
    </citation>
    <scope>NUCLEOTIDE SEQUENCE</scope>
    <source>
        <strain evidence="2">AArc-St2</strain>
    </source>
</reference>
<dbReference type="SUPFAM" id="SSF54506">
    <property type="entry name" value="Diaminopimelate epimerase-like"/>
    <property type="match status" value="1"/>
</dbReference>
<dbReference type="PANTHER" id="PTHR13774:SF39">
    <property type="entry name" value="BIOSYNTHESIS PROTEIN, PUTATIVE-RELATED"/>
    <property type="match status" value="1"/>
</dbReference>
<keyword evidence="3" id="KW-1185">Reference proteome</keyword>
<dbReference type="AlphaFoldDB" id="A0AAE3FUC7"/>
<sequence length="306" mass="32075">MNTRRFALVDAFTETPLSGNAAGVVPDGSGLSDEQMQAIARELSVSETAFFFPSEDADRKIRYFTPTQEVDLCGHATVATHALLATDDTIETGTQSLETNVGVLSVEITASGMVWMTQAEPSVTAVSIDYEALAAALGIEQAALTDVGEELPIARASTGLPFLMVPVSFLQPLGNAAPDMDAIASLSTEHDVAGVYAFTFDTLDAASTLHARMFAPASGVPEDPVTGTASGACGAYLEWYGALDSFVDPLQFEQGHFINRGGHAHVDVQTDETTGLTTVRVGGHAVTAADGTLTIPDMSEDEIIEA</sequence>
<dbReference type="Gene3D" id="3.10.310.10">
    <property type="entry name" value="Diaminopimelate Epimerase, Chain A, domain 1"/>
    <property type="match status" value="2"/>
</dbReference>
<comment type="caution">
    <text evidence="2">The sequence shown here is derived from an EMBL/GenBank/DDBJ whole genome shotgun (WGS) entry which is preliminary data.</text>
</comment>
<evidence type="ECO:0000313" key="2">
    <source>
        <dbReference type="EMBL" id="MCL9815498.1"/>
    </source>
</evidence>
<dbReference type="PIRSF" id="PIRSF016184">
    <property type="entry name" value="PhzC_PhzF"/>
    <property type="match status" value="1"/>
</dbReference>
<dbReference type="GO" id="GO:0016853">
    <property type="term" value="F:isomerase activity"/>
    <property type="evidence" value="ECO:0007669"/>
    <property type="project" value="UniProtKB-KW"/>
</dbReference>
<dbReference type="EMBL" id="JAKRVX010000001">
    <property type="protein sequence ID" value="MCL9815498.1"/>
    <property type="molecule type" value="Genomic_DNA"/>
</dbReference>
<reference evidence="2" key="1">
    <citation type="journal article" date="2022" name="Syst. Appl. Microbiol.">
        <title>Natronocalculus amylovorans gen. nov., sp. nov., and Natranaeroarchaeum aerophilus sp. nov., dominant culturable amylolytic natronoarchaea from hypersaline soda lakes in southwestern Siberia.</title>
        <authorList>
            <person name="Sorokin D.Y."/>
            <person name="Elcheninov A.G."/>
            <person name="Khizhniak T.V."/>
            <person name="Koenen M."/>
            <person name="Bale N.J."/>
            <person name="Damste J.S.S."/>
            <person name="Kublanov I.V."/>
        </authorList>
    </citation>
    <scope>NUCLEOTIDE SEQUENCE</scope>
    <source>
        <strain evidence="2">AArc-St2</strain>
    </source>
</reference>
<dbReference type="RefSeq" id="WP_250582297.1">
    <property type="nucleotide sequence ID" value="NZ_JAKRVX010000001.1"/>
</dbReference>
<accession>A0AAE3FUC7</accession>
<dbReference type="PANTHER" id="PTHR13774">
    <property type="entry name" value="PHENAZINE BIOSYNTHESIS PROTEIN"/>
    <property type="match status" value="1"/>
</dbReference>
<evidence type="ECO:0000256" key="1">
    <source>
        <dbReference type="ARBA" id="ARBA00023235"/>
    </source>
</evidence>
<keyword evidence="1" id="KW-0413">Isomerase</keyword>
<dbReference type="NCBIfam" id="TIGR00654">
    <property type="entry name" value="PhzF_family"/>
    <property type="match status" value="1"/>
</dbReference>
<protein>
    <submittedName>
        <fullName evidence="2">PhzF family phenazine biosynthesis protein</fullName>
    </submittedName>
</protein>
<organism evidence="2 3">
    <name type="scientific">Natronocalculus amylovorans</name>
    <dbReference type="NCBI Taxonomy" id="2917812"/>
    <lineage>
        <taxon>Archaea</taxon>
        <taxon>Methanobacteriati</taxon>
        <taxon>Methanobacteriota</taxon>
        <taxon>Stenosarchaea group</taxon>
        <taxon>Halobacteria</taxon>
        <taxon>Halobacteriales</taxon>
        <taxon>Haloferacaceae</taxon>
        <taxon>Natronocalculus</taxon>
    </lineage>
</organism>
<dbReference type="Pfam" id="PF02567">
    <property type="entry name" value="PhzC-PhzF"/>
    <property type="match status" value="1"/>
</dbReference>
<name>A0AAE3FUC7_9EURY</name>
<dbReference type="GO" id="GO:0005737">
    <property type="term" value="C:cytoplasm"/>
    <property type="evidence" value="ECO:0007669"/>
    <property type="project" value="TreeGrafter"/>
</dbReference>
<dbReference type="Proteomes" id="UP001203207">
    <property type="component" value="Unassembled WGS sequence"/>
</dbReference>